<name>A0A2N3KUV6_9PROT</name>
<evidence type="ECO:0000259" key="9">
    <source>
        <dbReference type="PROSITE" id="PS50192"/>
    </source>
</evidence>
<dbReference type="PROSITE" id="PS50112">
    <property type="entry name" value="PAS"/>
    <property type="match status" value="1"/>
</dbReference>
<evidence type="ECO:0000256" key="5">
    <source>
        <dbReference type="PROSITE-ProRule" id="PRU00284"/>
    </source>
</evidence>
<dbReference type="AlphaFoldDB" id="A0A2N3KUV6"/>
<dbReference type="SMART" id="SM00086">
    <property type="entry name" value="PAC"/>
    <property type="match status" value="1"/>
</dbReference>
<keyword evidence="3 5" id="KW-0807">Transducer</keyword>
<evidence type="ECO:0000313" key="12">
    <source>
        <dbReference type="Proteomes" id="UP000233597"/>
    </source>
</evidence>
<dbReference type="InterPro" id="IPR000727">
    <property type="entry name" value="T_SNARE_dom"/>
</dbReference>
<dbReference type="Proteomes" id="UP000233597">
    <property type="component" value="Unassembled WGS sequence"/>
</dbReference>
<dbReference type="RefSeq" id="WP_101265852.1">
    <property type="nucleotide sequence ID" value="NZ_NWTK01000005.1"/>
</dbReference>
<gene>
    <name evidence="11" type="ORF">COO20_09330</name>
</gene>
<comment type="similarity">
    <text evidence="4">Belongs to the methyl-accepting chemotaxis (MCP) protein family.</text>
</comment>
<dbReference type="Gene3D" id="1.10.287.950">
    <property type="entry name" value="Methyl-accepting chemotaxis protein"/>
    <property type="match status" value="1"/>
</dbReference>
<evidence type="ECO:0000256" key="1">
    <source>
        <dbReference type="ARBA" id="ARBA00004429"/>
    </source>
</evidence>
<dbReference type="Gene3D" id="3.30.450.20">
    <property type="entry name" value="PAS domain"/>
    <property type="match status" value="1"/>
</dbReference>
<organism evidence="11 12">
    <name type="scientific">Thalassospira marina</name>
    <dbReference type="NCBI Taxonomy" id="2048283"/>
    <lineage>
        <taxon>Bacteria</taxon>
        <taxon>Pseudomonadati</taxon>
        <taxon>Pseudomonadota</taxon>
        <taxon>Alphaproteobacteria</taxon>
        <taxon>Rhodospirillales</taxon>
        <taxon>Thalassospiraceae</taxon>
        <taxon>Thalassospira</taxon>
    </lineage>
</organism>
<comment type="caution">
    <text evidence="11">The sequence shown here is derived from an EMBL/GenBank/DDBJ whole genome shotgun (WGS) entry which is preliminary data.</text>
</comment>
<dbReference type="InterPro" id="IPR001610">
    <property type="entry name" value="PAC"/>
</dbReference>
<keyword evidence="6" id="KW-1133">Transmembrane helix</keyword>
<dbReference type="PROSITE" id="PS50111">
    <property type="entry name" value="CHEMOTAXIS_TRANSDUC_2"/>
    <property type="match status" value="1"/>
</dbReference>
<dbReference type="SUPFAM" id="SSF58104">
    <property type="entry name" value="Methyl-accepting chemotaxis protein (MCP) signaling domain"/>
    <property type="match status" value="1"/>
</dbReference>
<dbReference type="OrthoDB" id="266313at2"/>
<dbReference type="Pfam" id="PF00015">
    <property type="entry name" value="MCPsignal"/>
    <property type="match status" value="1"/>
</dbReference>
<dbReference type="PANTHER" id="PTHR32089:SF112">
    <property type="entry name" value="LYSOZYME-LIKE PROTEIN-RELATED"/>
    <property type="match status" value="1"/>
</dbReference>
<dbReference type="Pfam" id="PF08447">
    <property type="entry name" value="PAS_3"/>
    <property type="match status" value="1"/>
</dbReference>
<dbReference type="InterPro" id="IPR013655">
    <property type="entry name" value="PAS_fold_3"/>
</dbReference>
<dbReference type="Gene3D" id="2.40.10.220">
    <property type="entry name" value="predicted glycosyltransferase like domains"/>
    <property type="match status" value="1"/>
</dbReference>
<dbReference type="NCBIfam" id="TIGR00229">
    <property type="entry name" value="sensory_box"/>
    <property type="match status" value="1"/>
</dbReference>
<evidence type="ECO:0000259" key="8">
    <source>
        <dbReference type="PROSITE" id="PS50112"/>
    </source>
</evidence>
<dbReference type="PROSITE" id="PS50192">
    <property type="entry name" value="T_SNARE"/>
    <property type="match status" value="1"/>
</dbReference>
<feature type="domain" description="Methyl-accepting transducer" evidence="7">
    <location>
        <begin position="457"/>
        <end position="683"/>
    </location>
</feature>
<evidence type="ECO:0000313" key="11">
    <source>
        <dbReference type="EMBL" id="PKR54335.1"/>
    </source>
</evidence>
<dbReference type="InterPro" id="IPR009875">
    <property type="entry name" value="PilZ_domain"/>
</dbReference>
<dbReference type="Pfam" id="PF12729">
    <property type="entry name" value="4HB_MCP_1"/>
    <property type="match status" value="1"/>
</dbReference>
<feature type="domain" description="T-SNARE coiled-coil homology" evidence="9">
    <location>
        <begin position="588"/>
        <end position="650"/>
    </location>
</feature>
<dbReference type="GO" id="GO:0005886">
    <property type="term" value="C:plasma membrane"/>
    <property type="evidence" value="ECO:0007669"/>
    <property type="project" value="UniProtKB-SubCell"/>
</dbReference>
<dbReference type="InterPro" id="IPR024478">
    <property type="entry name" value="HlyB_4HB_MCP"/>
</dbReference>
<dbReference type="SUPFAM" id="SSF55785">
    <property type="entry name" value="PYP-like sensor domain (PAS domain)"/>
    <property type="match status" value="1"/>
</dbReference>
<dbReference type="InterPro" id="IPR035965">
    <property type="entry name" value="PAS-like_dom_sf"/>
</dbReference>
<keyword evidence="2" id="KW-1003">Cell membrane</keyword>
<feature type="domain" description="PAS" evidence="8">
    <location>
        <begin position="25"/>
        <end position="50"/>
    </location>
</feature>
<accession>A0A2N3KUV6</accession>
<evidence type="ECO:0000256" key="4">
    <source>
        <dbReference type="ARBA" id="ARBA00029447"/>
    </source>
</evidence>
<dbReference type="SUPFAM" id="SSF141371">
    <property type="entry name" value="PilZ domain-like"/>
    <property type="match status" value="1"/>
</dbReference>
<keyword evidence="6" id="KW-0812">Transmembrane</keyword>
<feature type="transmembrane region" description="Helical" evidence="6">
    <location>
        <begin position="340"/>
        <end position="366"/>
    </location>
</feature>
<comment type="subcellular location">
    <subcellularLocation>
        <location evidence="1">Cell inner membrane</location>
        <topology evidence="1">Multi-pass membrane protein</topology>
    </subcellularLocation>
</comment>
<dbReference type="InterPro" id="IPR004089">
    <property type="entry name" value="MCPsignal_dom"/>
</dbReference>
<dbReference type="CDD" id="cd00130">
    <property type="entry name" value="PAS"/>
    <property type="match status" value="1"/>
</dbReference>
<proteinExistence type="inferred from homology"/>
<protein>
    <submittedName>
        <fullName evidence="11">Chemotaxis protein</fullName>
    </submittedName>
</protein>
<keyword evidence="2" id="KW-0997">Cell inner membrane</keyword>
<sequence length="812" mass="88972">MRDTGPVTNREIEMEDGSILVSRTDTGGKIVFANKDFVEISGFSESELIGSAHNIVRHRDMPKEAFANLWSTIKAGRPWQGIVKNRCKNGDHYWVRANVTPVVNDGKVVGYISIRTKPTVEQKREAEQTYADLRNNAGNNVALDDGQIVPDGVGARVKNYISSIRGSLTLAFGSMVILMAAIGGFGIWAEQNTESHLVDVYEKRVKPLNLLKEVSDDYAVFIVDAAHKVNNGNFDWDTGLKGIEAAQDRIHSNIATYSSQELGPREQTIVSKITGMMTSADALAKKLEDSFRAKDKPALKALVEQQLYQTIDPLTAAIGELANLQTELTEERVARAESNFYSAITVNIVLLGIAIALTLLYGTLMIRKLRKPLLRMEDHFEAIAHNNLSHDIELPSVPDFKPVIQQLRALHAKLAYGILERRENEEKAQVQRVSSLQNLAETVERELQIVVEAIIDQTSRLNSSAADMAASSQRVSTNSESVAAAAHEALANAETVSGASEELAASIREISRQIEEATSITTEANTSGIEAERTVLSLKDSVDRIGEVAELIADIAAQTNLLALNATIEAARAGDTGKGFAVVAQEVKNLANQTARSTEEITRQIGEIQQVTGSVVSTVQHMSENIRRIDQVASNVATSVHQQDSATQEIARNVIETATASNEVTEKISDVAQEADSNLERAESMNQIASEVDKSIAELRATLVRIVRTATPEVNRRRDPRFNIETRVQVSVNGETINGHTIDISKGGCKVKLQKPVKPGTRGTIRIDGPNITLSFEVENSRDDVANLDFSASPDREKVLRPWLERQPQSRK</sequence>
<reference evidence="11 12" key="1">
    <citation type="submission" date="2017-09" db="EMBL/GenBank/DDBJ databases">
        <title>Biodiversity and function of Thalassospira species in the particle-attached aromatic-hydrocarbon-degrading consortia from the surface seawater of the South China Sea.</title>
        <authorList>
            <person name="Dong C."/>
            <person name="Liu R."/>
            <person name="Shao Z."/>
        </authorList>
    </citation>
    <scope>NUCLEOTIDE SEQUENCE [LARGE SCALE GENOMIC DNA]</scope>
    <source>
        <strain evidence="11 12">CSC1P2</strain>
    </source>
</reference>
<dbReference type="InterPro" id="IPR003660">
    <property type="entry name" value="HAMP_dom"/>
</dbReference>
<dbReference type="GO" id="GO:0007165">
    <property type="term" value="P:signal transduction"/>
    <property type="evidence" value="ECO:0007669"/>
    <property type="project" value="UniProtKB-KW"/>
</dbReference>
<evidence type="ECO:0000256" key="2">
    <source>
        <dbReference type="ARBA" id="ARBA00022519"/>
    </source>
</evidence>
<evidence type="ECO:0000259" key="7">
    <source>
        <dbReference type="PROSITE" id="PS50111"/>
    </source>
</evidence>
<dbReference type="GO" id="GO:0035438">
    <property type="term" value="F:cyclic-di-GMP binding"/>
    <property type="evidence" value="ECO:0007669"/>
    <property type="project" value="InterPro"/>
</dbReference>
<evidence type="ECO:0000259" key="10">
    <source>
        <dbReference type="PROSITE" id="PS50885"/>
    </source>
</evidence>
<keyword evidence="6" id="KW-0472">Membrane</keyword>
<dbReference type="EMBL" id="NWTK01000005">
    <property type="protein sequence ID" value="PKR54335.1"/>
    <property type="molecule type" value="Genomic_DNA"/>
</dbReference>
<dbReference type="InterPro" id="IPR000014">
    <property type="entry name" value="PAS"/>
</dbReference>
<dbReference type="PROSITE" id="PS50885">
    <property type="entry name" value="HAMP"/>
    <property type="match status" value="1"/>
</dbReference>
<feature type="domain" description="HAMP" evidence="10">
    <location>
        <begin position="367"/>
        <end position="419"/>
    </location>
</feature>
<dbReference type="Pfam" id="PF07238">
    <property type="entry name" value="PilZ"/>
    <property type="match status" value="1"/>
</dbReference>
<feature type="transmembrane region" description="Helical" evidence="6">
    <location>
        <begin position="168"/>
        <end position="189"/>
    </location>
</feature>
<evidence type="ECO:0000256" key="3">
    <source>
        <dbReference type="ARBA" id="ARBA00023224"/>
    </source>
</evidence>
<evidence type="ECO:0000256" key="6">
    <source>
        <dbReference type="SAM" id="Phobius"/>
    </source>
</evidence>
<dbReference type="SMART" id="SM00283">
    <property type="entry name" value="MA"/>
    <property type="match status" value="1"/>
</dbReference>
<dbReference type="PANTHER" id="PTHR32089">
    <property type="entry name" value="METHYL-ACCEPTING CHEMOTAXIS PROTEIN MCPB"/>
    <property type="match status" value="1"/>
</dbReference>